<feature type="transmembrane region" description="Helical" evidence="1">
    <location>
        <begin position="103"/>
        <end position="122"/>
    </location>
</feature>
<organism evidence="2 3">
    <name type="scientific">Candidatus Woesebacteria bacterium RBG_16_34_12</name>
    <dbReference type="NCBI Taxonomy" id="1802480"/>
    <lineage>
        <taxon>Bacteria</taxon>
        <taxon>Candidatus Woeseibacteriota</taxon>
    </lineage>
</organism>
<evidence type="ECO:0000256" key="1">
    <source>
        <dbReference type="SAM" id="Phobius"/>
    </source>
</evidence>
<dbReference type="EMBL" id="MGFS01000006">
    <property type="protein sequence ID" value="OGM11955.1"/>
    <property type="molecule type" value="Genomic_DNA"/>
</dbReference>
<comment type="caution">
    <text evidence="2">The sequence shown here is derived from an EMBL/GenBank/DDBJ whole genome shotgun (WGS) entry which is preliminary data.</text>
</comment>
<accession>A0A1F7XCA7</accession>
<gene>
    <name evidence="2" type="ORF">A2Z22_04710</name>
</gene>
<dbReference type="AlphaFoldDB" id="A0A1F7XCA7"/>
<sequence length="174" mass="21050">MDKLLKYFIIFLKFFIPSLIIKFPFQTVWLNYFLDIIDGDILLNLGLNEYSYQTIDKFADFISYIFMLLVSLNWQIRKTVIALFIYRTIGQVLFFVSRNELSFFYFQNFLEPLMLIYTLLVFRNKSESKAFKSYKRHLKLIWIIILGYKLWNEWYLHFANIDLSKILFGFTGGE</sequence>
<keyword evidence="1" id="KW-0812">Transmembrane</keyword>
<evidence type="ECO:0000313" key="3">
    <source>
        <dbReference type="Proteomes" id="UP000177053"/>
    </source>
</evidence>
<dbReference type="Proteomes" id="UP000177053">
    <property type="component" value="Unassembled WGS sequence"/>
</dbReference>
<evidence type="ECO:0000313" key="2">
    <source>
        <dbReference type="EMBL" id="OGM11955.1"/>
    </source>
</evidence>
<keyword evidence="1" id="KW-0472">Membrane</keyword>
<proteinExistence type="predicted"/>
<feature type="transmembrane region" description="Helical" evidence="1">
    <location>
        <begin position="7"/>
        <end position="30"/>
    </location>
</feature>
<keyword evidence="1" id="KW-1133">Transmembrane helix</keyword>
<name>A0A1F7XCA7_9BACT</name>
<reference evidence="2 3" key="1">
    <citation type="journal article" date="2016" name="Nat. Commun.">
        <title>Thousands of microbial genomes shed light on interconnected biogeochemical processes in an aquifer system.</title>
        <authorList>
            <person name="Anantharaman K."/>
            <person name="Brown C.T."/>
            <person name="Hug L.A."/>
            <person name="Sharon I."/>
            <person name="Castelle C.J."/>
            <person name="Probst A.J."/>
            <person name="Thomas B.C."/>
            <person name="Singh A."/>
            <person name="Wilkins M.J."/>
            <person name="Karaoz U."/>
            <person name="Brodie E.L."/>
            <person name="Williams K.H."/>
            <person name="Hubbard S.S."/>
            <person name="Banfield J.F."/>
        </authorList>
    </citation>
    <scope>NUCLEOTIDE SEQUENCE [LARGE SCALE GENOMIC DNA]</scope>
</reference>
<protein>
    <submittedName>
        <fullName evidence="2">Uncharacterized protein</fullName>
    </submittedName>
</protein>